<dbReference type="Gene3D" id="2.40.40.20">
    <property type="match status" value="1"/>
</dbReference>
<dbReference type="GO" id="GO:0035494">
    <property type="term" value="P:SNARE complex disassembly"/>
    <property type="evidence" value="ECO:0007669"/>
    <property type="project" value="InterPro"/>
</dbReference>
<comment type="function">
    <text evidence="6">Required for vesicle-mediated transport. Catalyzes the fusion of transport vesicles within the Golgi cisternae. Is also required for transport from the endoplasmic reticulum to the Golgi stack. Seems to function as a fusion protein required for the delivery of cargo proteins to all compartments of the Golgi stack independent of vesicle origin.</text>
</comment>
<dbReference type="SUPFAM" id="SSF50692">
    <property type="entry name" value="ADC-like"/>
    <property type="match status" value="1"/>
</dbReference>
<dbReference type="InterPro" id="IPR029067">
    <property type="entry name" value="CDC48_domain_2-like_sf"/>
</dbReference>
<dbReference type="OrthoDB" id="10540926at2759"/>
<dbReference type="SUPFAM" id="SSF54585">
    <property type="entry name" value="Cdc48 domain 2-like"/>
    <property type="match status" value="1"/>
</dbReference>
<organism evidence="9 10">
    <name type="scientific">Cudoniella acicularis</name>
    <dbReference type="NCBI Taxonomy" id="354080"/>
    <lineage>
        <taxon>Eukaryota</taxon>
        <taxon>Fungi</taxon>
        <taxon>Dikarya</taxon>
        <taxon>Ascomycota</taxon>
        <taxon>Pezizomycotina</taxon>
        <taxon>Leotiomycetes</taxon>
        <taxon>Helotiales</taxon>
        <taxon>Tricladiaceae</taxon>
        <taxon>Cudoniella</taxon>
    </lineage>
</organism>
<dbReference type="InterPro" id="IPR039812">
    <property type="entry name" value="Vesicle-fus_ATPase"/>
</dbReference>
<keyword evidence="5 6" id="KW-0067">ATP-binding</keyword>
<feature type="region of interest" description="Disordered" evidence="7">
    <location>
        <begin position="1"/>
        <end position="84"/>
    </location>
</feature>
<keyword evidence="3 6" id="KW-0963">Cytoplasm</keyword>
<comment type="subcellular location">
    <subcellularLocation>
        <location evidence="1 6">Cytoplasm</location>
    </subcellularLocation>
</comment>
<dbReference type="GO" id="GO:0005524">
    <property type="term" value="F:ATP binding"/>
    <property type="evidence" value="ECO:0007669"/>
    <property type="project" value="UniProtKB-UniRule"/>
</dbReference>
<name>A0A8H4R9L0_9HELO</name>
<evidence type="ECO:0000256" key="6">
    <source>
        <dbReference type="RuleBase" id="RU367045"/>
    </source>
</evidence>
<comment type="similarity">
    <text evidence="2 6">Belongs to the AAA ATPase family.</text>
</comment>
<dbReference type="GO" id="GO:0006891">
    <property type="term" value="P:intra-Golgi vesicle-mediated transport"/>
    <property type="evidence" value="ECO:0007669"/>
    <property type="project" value="TreeGrafter"/>
</dbReference>
<evidence type="ECO:0000256" key="7">
    <source>
        <dbReference type="SAM" id="MobiDB-lite"/>
    </source>
</evidence>
<dbReference type="Pfam" id="PF02933">
    <property type="entry name" value="CDC48_2"/>
    <property type="match status" value="1"/>
</dbReference>
<accession>A0A8H4R9L0</accession>
<dbReference type="GO" id="GO:0005795">
    <property type="term" value="C:Golgi stack"/>
    <property type="evidence" value="ECO:0007669"/>
    <property type="project" value="TreeGrafter"/>
</dbReference>
<dbReference type="GO" id="GO:0043001">
    <property type="term" value="P:Golgi to plasma membrane protein transport"/>
    <property type="evidence" value="ECO:0007669"/>
    <property type="project" value="TreeGrafter"/>
</dbReference>
<comment type="caution">
    <text evidence="9">The sequence shown here is derived from an EMBL/GenBank/DDBJ whole genome shotgun (WGS) entry which is preliminary data.</text>
</comment>
<dbReference type="FunFam" id="2.40.40.20:FF:000012">
    <property type="entry name" value="Vesicle-fusing ATPase protein"/>
    <property type="match status" value="1"/>
</dbReference>
<evidence type="ECO:0000313" key="9">
    <source>
        <dbReference type="EMBL" id="KAF4624187.1"/>
    </source>
</evidence>
<evidence type="ECO:0000313" key="10">
    <source>
        <dbReference type="Proteomes" id="UP000566819"/>
    </source>
</evidence>
<dbReference type="GO" id="GO:0016887">
    <property type="term" value="F:ATP hydrolysis activity"/>
    <property type="evidence" value="ECO:0007669"/>
    <property type="project" value="InterPro"/>
</dbReference>
<dbReference type="AlphaFoldDB" id="A0A8H4R9L0"/>
<keyword evidence="6" id="KW-0813">Transport</keyword>
<dbReference type="Gene3D" id="3.10.330.10">
    <property type="match status" value="1"/>
</dbReference>
<dbReference type="PANTHER" id="PTHR23078">
    <property type="entry name" value="VESICULAR-FUSION PROTEIN NSF"/>
    <property type="match status" value="1"/>
</dbReference>
<keyword evidence="6" id="KW-0378">Hydrolase</keyword>
<gene>
    <name evidence="9" type="ORF">G7Y89_g13983</name>
</gene>
<evidence type="ECO:0000259" key="8">
    <source>
        <dbReference type="Pfam" id="PF02933"/>
    </source>
</evidence>
<evidence type="ECO:0000256" key="5">
    <source>
        <dbReference type="ARBA" id="ARBA00022840"/>
    </source>
</evidence>
<evidence type="ECO:0000256" key="4">
    <source>
        <dbReference type="ARBA" id="ARBA00022741"/>
    </source>
</evidence>
<protein>
    <recommendedName>
        <fullName evidence="6">Vesicular-fusion protein SEC18</fullName>
    </recommendedName>
</protein>
<reference evidence="9 10" key="1">
    <citation type="submission" date="2020-03" db="EMBL/GenBank/DDBJ databases">
        <title>Draft Genome Sequence of Cudoniella acicularis.</title>
        <authorList>
            <person name="Buettner E."/>
            <person name="Kellner H."/>
        </authorList>
    </citation>
    <scope>NUCLEOTIDE SEQUENCE [LARGE SCALE GENOMIC DNA]</scope>
    <source>
        <strain evidence="9 10">DSM 108380</strain>
    </source>
</reference>
<dbReference type="InterPro" id="IPR004201">
    <property type="entry name" value="Cdc48_dom2"/>
</dbReference>
<feature type="domain" description="CDC48" evidence="8">
    <location>
        <begin position="202"/>
        <end position="247"/>
    </location>
</feature>
<evidence type="ECO:0000256" key="1">
    <source>
        <dbReference type="ARBA" id="ARBA00004496"/>
    </source>
</evidence>
<keyword evidence="4 6" id="KW-0547">Nucleotide-binding</keyword>
<keyword evidence="6" id="KW-0931">ER-Golgi transport</keyword>
<keyword evidence="10" id="KW-1185">Reference proteome</keyword>
<dbReference type="InterPro" id="IPR009010">
    <property type="entry name" value="Asp_de-COase-like_dom_sf"/>
</dbReference>
<dbReference type="PANTHER" id="PTHR23078:SF3">
    <property type="entry name" value="VESICLE-FUSING ATPASE"/>
    <property type="match status" value="1"/>
</dbReference>
<dbReference type="EMBL" id="JAAMPI010001743">
    <property type="protein sequence ID" value="KAF4624187.1"/>
    <property type="molecule type" value="Genomic_DNA"/>
</dbReference>
<dbReference type="Proteomes" id="UP000566819">
    <property type="component" value="Unassembled WGS sequence"/>
</dbReference>
<evidence type="ECO:0000256" key="3">
    <source>
        <dbReference type="ARBA" id="ARBA00022490"/>
    </source>
</evidence>
<proteinExistence type="inferred from homology"/>
<sequence>MNIRQNLFGQGPKAGREAAGYGRPPAPPPRDDTPMGGYENPRGGYGDPRGDPRGSYGASMPSPRQAMPQRPAVGRPQQAQPMSPAKRIQLRIAKVEDKTLANQYIFGNLCAVSPQDFPPSRDGSDLYILLNGRYVVTARPMGSFPPGCISLSDPQRTWCDVGMMDPITAELYDPFVQGPQTYLGALDVDVGFASVKKITDVPYDQDVLADVFIKNFENQIFSPGQKLLMDYKNIPLMFTVKTVQLVDLSMEKSSANAPTVSMLNHLSS</sequence>
<keyword evidence="6" id="KW-0653">Protein transport</keyword>
<evidence type="ECO:0000256" key="2">
    <source>
        <dbReference type="ARBA" id="ARBA00006914"/>
    </source>
</evidence>